<proteinExistence type="inferred from homology"/>
<dbReference type="AlphaFoldDB" id="A0A7J7C7X7"/>
<evidence type="ECO:0000313" key="5">
    <source>
        <dbReference type="Proteomes" id="UP000593562"/>
    </source>
</evidence>
<gene>
    <name evidence="4" type="ORF">HS088_TW20G00415</name>
</gene>
<evidence type="ECO:0000256" key="3">
    <source>
        <dbReference type="ARBA" id="ARBA00023274"/>
    </source>
</evidence>
<dbReference type="PANTHER" id="PTHR10369">
    <property type="entry name" value="60S RIBOSOMAL PROTEIN L36A/L44"/>
    <property type="match status" value="1"/>
</dbReference>
<dbReference type="InterPro" id="IPR000552">
    <property type="entry name" value="Ribosomal_eL44"/>
</dbReference>
<evidence type="ECO:0000313" key="4">
    <source>
        <dbReference type="EMBL" id="KAF5730045.1"/>
    </source>
</evidence>
<keyword evidence="2" id="KW-0689">Ribosomal protein</keyword>
<protein>
    <submittedName>
        <fullName evidence="4">Uncharacterized protein</fullName>
    </submittedName>
</protein>
<accession>A0A7J7C7X7</accession>
<evidence type="ECO:0000256" key="1">
    <source>
        <dbReference type="ARBA" id="ARBA00009364"/>
    </source>
</evidence>
<comment type="similarity">
    <text evidence="1">Belongs to the eukaryotic ribosomal protein eL42 family.</text>
</comment>
<organism evidence="4 5">
    <name type="scientific">Tripterygium wilfordii</name>
    <name type="common">Thunder God vine</name>
    <dbReference type="NCBI Taxonomy" id="458696"/>
    <lineage>
        <taxon>Eukaryota</taxon>
        <taxon>Viridiplantae</taxon>
        <taxon>Streptophyta</taxon>
        <taxon>Embryophyta</taxon>
        <taxon>Tracheophyta</taxon>
        <taxon>Spermatophyta</taxon>
        <taxon>Magnoliopsida</taxon>
        <taxon>eudicotyledons</taxon>
        <taxon>Gunneridae</taxon>
        <taxon>Pentapetalae</taxon>
        <taxon>rosids</taxon>
        <taxon>fabids</taxon>
        <taxon>Celastrales</taxon>
        <taxon>Celastraceae</taxon>
        <taxon>Tripterygium</taxon>
    </lineage>
</organism>
<keyword evidence="5" id="KW-1185">Reference proteome</keyword>
<keyword evidence="3" id="KW-0687">Ribonucleoprotein</keyword>
<dbReference type="Pfam" id="PF00935">
    <property type="entry name" value="Ribosomal_L44"/>
    <property type="match status" value="1"/>
</dbReference>
<dbReference type="InterPro" id="IPR053708">
    <property type="entry name" value="Ribosomal_LSU_eL42"/>
</dbReference>
<reference evidence="4 5" key="1">
    <citation type="journal article" date="2020" name="Nat. Commun.">
        <title>Genome of Tripterygium wilfordii and identification of cytochrome P450 involved in triptolide biosynthesis.</title>
        <authorList>
            <person name="Tu L."/>
            <person name="Su P."/>
            <person name="Zhang Z."/>
            <person name="Gao L."/>
            <person name="Wang J."/>
            <person name="Hu T."/>
            <person name="Zhou J."/>
            <person name="Zhang Y."/>
            <person name="Zhao Y."/>
            <person name="Liu Y."/>
            <person name="Song Y."/>
            <person name="Tong Y."/>
            <person name="Lu Y."/>
            <person name="Yang J."/>
            <person name="Xu C."/>
            <person name="Jia M."/>
            <person name="Peters R.J."/>
            <person name="Huang L."/>
            <person name="Gao W."/>
        </authorList>
    </citation>
    <scope>NUCLEOTIDE SEQUENCE [LARGE SCALE GENOMIC DNA]</scope>
    <source>
        <strain evidence="5">cv. XIE 37</strain>
        <tissue evidence="4">Leaf</tissue>
    </source>
</reference>
<dbReference type="GO" id="GO:0006412">
    <property type="term" value="P:translation"/>
    <property type="evidence" value="ECO:0007669"/>
    <property type="project" value="InterPro"/>
</dbReference>
<dbReference type="GO" id="GO:0005840">
    <property type="term" value="C:ribosome"/>
    <property type="evidence" value="ECO:0007669"/>
    <property type="project" value="UniProtKB-KW"/>
</dbReference>
<dbReference type="SUPFAM" id="SSF57829">
    <property type="entry name" value="Zn-binding ribosomal proteins"/>
    <property type="match status" value="1"/>
</dbReference>
<dbReference type="GO" id="GO:0003735">
    <property type="term" value="F:structural constituent of ribosome"/>
    <property type="evidence" value="ECO:0007669"/>
    <property type="project" value="InterPro"/>
</dbReference>
<dbReference type="Gene3D" id="3.10.450.80">
    <property type="match status" value="1"/>
</dbReference>
<dbReference type="Proteomes" id="UP000593562">
    <property type="component" value="Unassembled WGS sequence"/>
</dbReference>
<dbReference type="InterPro" id="IPR011332">
    <property type="entry name" value="Ribosomal_zn-bd"/>
</dbReference>
<dbReference type="EMBL" id="JAAARO010000020">
    <property type="protein sequence ID" value="KAF5730045.1"/>
    <property type="molecule type" value="Genomic_DNA"/>
</dbReference>
<evidence type="ECO:0000256" key="2">
    <source>
        <dbReference type="ARBA" id="ARBA00022980"/>
    </source>
</evidence>
<comment type="caution">
    <text evidence="4">The sequence shown here is derived from an EMBL/GenBank/DDBJ whole genome shotgun (WGS) entry which is preliminary data.</text>
</comment>
<dbReference type="InParanoid" id="A0A7J7C7X7"/>
<name>A0A7J7C7X7_TRIWF</name>
<dbReference type="GO" id="GO:1990904">
    <property type="term" value="C:ribonucleoprotein complex"/>
    <property type="evidence" value="ECO:0007669"/>
    <property type="project" value="UniProtKB-KW"/>
</dbReference>
<sequence length="90" mass="10586">MSWLRPYCKSKECKKHTFHKVTEIEKGKDGLVAQGKHRYDRKQSWYGGQTNQSSPRRFLYREENVTILAGKTKKLLSQAYTVELEAELNH</sequence>